<sequence length="80" mass="9078">EGGVLRGIKNHQTQALPLYPDPTLSDPPLIFKHPSLSFSFLLLLLLKKKRDKIRNPHFPLPDLFSLNNQAHISNSFLSSF</sequence>
<protein>
    <submittedName>
        <fullName evidence="2">Uncharacterized protein</fullName>
    </submittedName>
</protein>
<dbReference type="EMBL" id="JAATIQ010000062">
    <property type="protein sequence ID" value="KAF4390772.1"/>
    <property type="molecule type" value="Genomic_DNA"/>
</dbReference>
<organism evidence="2 3">
    <name type="scientific">Cannabis sativa</name>
    <name type="common">Hemp</name>
    <name type="synonym">Marijuana</name>
    <dbReference type="NCBI Taxonomy" id="3483"/>
    <lineage>
        <taxon>Eukaryota</taxon>
        <taxon>Viridiplantae</taxon>
        <taxon>Streptophyta</taxon>
        <taxon>Embryophyta</taxon>
        <taxon>Tracheophyta</taxon>
        <taxon>Spermatophyta</taxon>
        <taxon>Magnoliopsida</taxon>
        <taxon>eudicotyledons</taxon>
        <taxon>Gunneridae</taxon>
        <taxon>Pentapetalae</taxon>
        <taxon>rosids</taxon>
        <taxon>fabids</taxon>
        <taxon>Rosales</taxon>
        <taxon>Cannabaceae</taxon>
        <taxon>Cannabis</taxon>
    </lineage>
</organism>
<keyword evidence="1" id="KW-0812">Transmembrane</keyword>
<feature type="non-terminal residue" evidence="2">
    <location>
        <position position="1"/>
    </location>
</feature>
<gene>
    <name evidence="2" type="ORF">G4B88_015662</name>
</gene>
<keyword evidence="1" id="KW-0472">Membrane</keyword>
<dbReference type="Proteomes" id="UP000583929">
    <property type="component" value="Unassembled WGS sequence"/>
</dbReference>
<accession>A0A7J6H653</accession>
<feature type="transmembrane region" description="Helical" evidence="1">
    <location>
        <begin position="29"/>
        <end position="46"/>
    </location>
</feature>
<reference evidence="2 3" key="1">
    <citation type="journal article" date="2020" name="bioRxiv">
        <title>Sequence and annotation of 42 cannabis genomes reveals extensive copy number variation in cannabinoid synthesis and pathogen resistance genes.</title>
        <authorList>
            <person name="Mckernan K.J."/>
            <person name="Helbert Y."/>
            <person name="Kane L.T."/>
            <person name="Ebling H."/>
            <person name="Zhang L."/>
            <person name="Liu B."/>
            <person name="Eaton Z."/>
            <person name="Mclaughlin S."/>
            <person name="Kingan S."/>
            <person name="Baybayan P."/>
            <person name="Concepcion G."/>
            <person name="Jordan M."/>
            <person name="Riva A."/>
            <person name="Barbazuk W."/>
            <person name="Harkins T."/>
        </authorList>
    </citation>
    <scope>NUCLEOTIDE SEQUENCE [LARGE SCALE GENOMIC DNA]</scope>
    <source>
        <strain evidence="3">cv. Jamaican Lion 4</strain>
        <tissue evidence="2">Leaf</tissue>
    </source>
</reference>
<keyword evidence="1" id="KW-1133">Transmembrane helix</keyword>
<comment type="caution">
    <text evidence="2">The sequence shown here is derived from an EMBL/GenBank/DDBJ whole genome shotgun (WGS) entry which is preliminary data.</text>
</comment>
<evidence type="ECO:0000313" key="2">
    <source>
        <dbReference type="EMBL" id="KAF4390772.1"/>
    </source>
</evidence>
<proteinExistence type="predicted"/>
<evidence type="ECO:0000256" key="1">
    <source>
        <dbReference type="SAM" id="Phobius"/>
    </source>
</evidence>
<name>A0A7J6H653_CANSA</name>
<keyword evidence="3" id="KW-1185">Reference proteome</keyword>
<evidence type="ECO:0000313" key="3">
    <source>
        <dbReference type="Proteomes" id="UP000583929"/>
    </source>
</evidence>
<dbReference type="AlphaFoldDB" id="A0A7J6H653"/>